<dbReference type="EMBL" id="MKGL01000189">
    <property type="protein sequence ID" value="RNF03623.1"/>
    <property type="molecule type" value="Genomic_DNA"/>
</dbReference>
<sequence length="339" mass="35791">MLWDHVPCGRARVSVAVPGQQRPPQLVAAVLGPRKFGDFDQSYGVVRGTPVAAVALEAFDGESGHVAAFAHDGAPYWLVGTDEVHMLVRFAVPEEDLALWGGGAGVSWRAAVPERVVCVWRDTLRALPVGGGRRPTRLLEHPGVHRMLCGHSAGVWAPRRSRALRDTRVPCAYSPRGGLRVDPASSMKALQSLGLNAVTPQSAVELASGEYAVLQDEVARHLSCKGAVMYGCRGAGVCGADVETSVTRIRNGAGGARDHREALSKRRGTPLEGCEEARWAAEGGASVPWRLGDDTSRLPRAVCGVAACDMAASGTDGDLGGLQDMRRRRCAPAIPGGSL</sequence>
<dbReference type="Pfam" id="PF25536">
    <property type="entry name" value="DUF7920"/>
    <property type="match status" value="1"/>
</dbReference>
<evidence type="ECO:0000259" key="1">
    <source>
        <dbReference type="Pfam" id="PF25536"/>
    </source>
</evidence>
<accession>A0A3R7MD42</accession>
<dbReference type="Proteomes" id="UP000283634">
    <property type="component" value="Unassembled WGS sequence"/>
</dbReference>
<dbReference type="VEuPathDB" id="TriTrypDB:TRSC58_02529"/>
<evidence type="ECO:0000313" key="2">
    <source>
        <dbReference type="EMBL" id="RNF03623.1"/>
    </source>
</evidence>
<dbReference type="InterPro" id="IPR057680">
    <property type="entry name" value="DUF7920"/>
</dbReference>
<comment type="caution">
    <text evidence="2">The sequence shown here is derived from an EMBL/GenBank/DDBJ whole genome shotgun (WGS) entry which is preliminary data.</text>
</comment>
<keyword evidence="3" id="KW-1185">Reference proteome</keyword>
<feature type="domain" description="DUF7920" evidence="1">
    <location>
        <begin position="2"/>
        <end position="238"/>
    </location>
</feature>
<name>A0A3R7MD42_TRYRA</name>
<dbReference type="AlphaFoldDB" id="A0A3R7MD42"/>
<protein>
    <submittedName>
        <fullName evidence="2">Dynein heavy chain, cytosolic</fullName>
    </submittedName>
</protein>
<reference evidence="2 3" key="1">
    <citation type="journal article" date="2018" name="BMC Genomics">
        <title>Genomic comparison of Trypanosoma conorhini and Trypanosoma rangeli to Trypanosoma cruzi strains of high and low virulence.</title>
        <authorList>
            <person name="Bradwell K.R."/>
            <person name="Koparde V.N."/>
            <person name="Matveyev A.V."/>
            <person name="Serrano M.G."/>
            <person name="Alves J.M."/>
            <person name="Parikh H."/>
            <person name="Huang B."/>
            <person name="Lee V."/>
            <person name="Espinosa-Alvarez O."/>
            <person name="Ortiz P.A."/>
            <person name="Costa-Martins A.G."/>
            <person name="Teixeira M.M."/>
            <person name="Buck G.A."/>
        </authorList>
    </citation>
    <scope>NUCLEOTIDE SEQUENCE [LARGE SCALE GENOMIC DNA]</scope>
    <source>
        <strain evidence="2 3">AM80</strain>
    </source>
</reference>
<organism evidence="2 3">
    <name type="scientific">Trypanosoma rangeli</name>
    <dbReference type="NCBI Taxonomy" id="5698"/>
    <lineage>
        <taxon>Eukaryota</taxon>
        <taxon>Discoba</taxon>
        <taxon>Euglenozoa</taxon>
        <taxon>Kinetoplastea</taxon>
        <taxon>Metakinetoplastina</taxon>
        <taxon>Trypanosomatida</taxon>
        <taxon>Trypanosomatidae</taxon>
        <taxon>Trypanosoma</taxon>
        <taxon>Herpetosoma</taxon>
    </lineage>
</organism>
<dbReference type="GeneID" id="40329598"/>
<dbReference type="OrthoDB" id="277779at2759"/>
<dbReference type="RefSeq" id="XP_029237628.1">
    <property type="nucleotide sequence ID" value="XM_029382538.1"/>
</dbReference>
<gene>
    <name evidence="2" type="ORF">TraAM80_05665</name>
</gene>
<proteinExistence type="predicted"/>
<evidence type="ECO:0000313" key="3">
    <source>
        <dbReference type="Proteomes" id="UP000283634"/>
    </source>
</evidence>